<feature type="transmembrane region" description="Helical" evidence="1">
    <location>
        <begin position="45"/>
        <end position="66"/>
    </location>
</feature>
<feature type="transmembrane region" description="Helical" evidence="1">
    <location>
        <begin position="210"/>
        <end position="227"/>
    </location>
</feature>
<dbReference type="Pfam" id="PF07786">
    <property type="entry name" value="HGSNAT_cat"/>
    <property type="match status" value="1"/>
</dbReference>
<gene>
    <name evidence="3" type="ORF">SPTER_47900</name>
</gene>
<sequence>MSNAVRLVELDILRGIAILLMVIFHTIFDLAFFYNWPLNYLEGFWYYQGKAAALLFMLISGISNVLSRRPVRRGLIVFGTGLFITAITYCYNPAVYIRFGILHLLGAAMLATPLLNRGGALPLSLAGTAIIAIGNAFSQLTATTAWLLPFGLRPPEFTSLDYYPLLPWLGIILYGMVLGKLLYPAGQTRWPAAADYRFLRWLSWLGRRSLLIYLIHQPVILALLQIIKP</sequence>
<reference evidence="3 4" key="1">
    <citation type="submission" date="2019-02" db="EMBL/GenBank/DDBJ databases">
        <title>Closed genome of Sporomusa termitida DSM 4440.</title>
        <authorList>
            <person name="Poehlein A."/>
            <person name="Daniel R."/>
        </authorList>
    </citation>
    <scope>NUCLEOTIDE SEQUENCE [LARGE SCALE GENOMIC DNA]</scope>
    <source>
        <strain evidence="3 4">DSM 4440</strain>
    </source>
</reference>
<feature type="transmembrane region" description="Helical" evidence="1">
    <location>
        <begin position="12"/>
        <end position="33"/>
    </location>
</feature>
<dbReference type="EMBL" id="CP036259">
    <property type="protein sequence ID" value="QDR83306.1"/>
    <property type="molecule type" value="Genomic_DNA"/>
</dbReference>
<keyword evidence="4" id="KW-1185">Reference proteome</keyword>
<feature type="transmembrane region" description="Helical" evidence="1">
    <location>
        <begin position="73"/>
        <end position="89"/>
    </location>
</feature>
<evidence type="ECO:0000259" key="2">
    <source>
        <dbReference type="Pfam" id="PF07786"/>
    </source>
</evidence>
<keyword evidence="1" id="KW-0472">Membrane</keyword>
<protein>
    <recommendedName>
        <fullName evidence="2">Heparan-alpha-glucosaminide N-acetyltransferase catalytic domain-containing protein</fullName>
    </recommendedName>
</protein>
<feature type="domain" description="Heparan-alpha-glucosaminide N-acetyltransferase catalytic" evidence="2">
    <location>
        <begin position="6"/>
        <end position="218"/>
    </location>
</feature>
<dbReference type="RefSeq" id="WP_144352599.1">
    <property type="nucleotide sequence ID" value="NZ_CP036259.1"/>
</dbReference>
<evidence type="ECO:0000256" key="1">
    <source>
        <dbReference type="SAM" id="Phobius"/>
    </source>
</evidence>
<keyword evidence="1" id="KW-1133">Transmembrane helix</keyword>
<dbReference type="InterPro" id="IPR012429">
    <property type="entry name" value="HGSNAT_cat"/>
</dbReference>
<dbReference type="Proteomes" id="UP000320776">
    <property type="component" value="Chromosome"/>
</dbReference>
<feature type="transmembrane region" description="Helical" evidence="1">
    <location>
        <begin position="162"/>
        <end position="183"/>
    </location>
</feature>
<evidence type="ECO:0000313" key="4">
    <source>
        <dbReference type="Proteomes" id="UP000320776"/>
    </source>
</evidence>
<keyword evidence="1" id="KW-0812">Transmembrane</keyword>
<proteinExistence type="predicted"/>
<accession>A0A517E1C9</accession>
<dbReference type="OrthoDB" id="9807591at2"/>
<dbReference type="KEGG" id="sted:SPTER_47900"/>
<name>A0A517E1C9_9FIRM</name>
<feature type="transmembrane region" description="Helical" evidence="1">
    <location>
        <begin position="123"/>
        <end position="142"/>
    </location>
</feature>
<dbReference type="AlphaFoldDB" id="A0A517E1C9"/>
<organism evidence="3 4">
    <name type="scientific">Sporomusa termitida</name>
    <dbReference type="NCBI Taxonomy" id="2377"/>
    <lineage>
        <taxon>Bacteria</taxon>
        <taxon>Bacillati</taxon>
        <taxon>Bacillota</taxon>
        <taxon>Negativicutes</taxon>
        <taxon>Selenomonadales</taxon>
        <taxon>Sporomusaceae</taxon>
        <taxon>Sporomusa</taxon>
    </lineage>
</organism>
<feature type="transmembrane region" description="Helical" evidence="1">
    <location>
        <begin position="95"/>
        <end position="116"/>
    </location>
</feature>
<evidence type="ECO:0000313" key="3">
    <source>
        <dbReference type="EMBL" id="QDR83306.1"/>
    </source>
</evidence>